<accession>A0ABR4IN20</accession>
<evidence type="ECO:0000313" key="2">
    <source>
        <dbReference type="EMBL" id="KAL2828629.1"/>
    </source>
</evidence>
<evidence type="ECO:0000313" key="3">
    <source>
        <dbReference type="Proteomes" id="UP001610335"/>
    </source>
</evidence>
<protein>
    <recommendedName>
        <fullName evidence="4">Secreted protein</fullName>
    </recommendedName>
</protein>
<evidence type="ECO:0008006" key="4">
    <source>
        <dbReference type="Google" id="ProtNLM"/>
    </source>
</evidence>
<dbReference type="EMBL" id="JBFXLS010000019">
    <property type="protein sequence ID" value="KAL2828629.1"/>
    <property type="molecule type" value="Genomic_DNA"/>
</dbReference>
<sequence length="104" mass="11217">MVHGTLFKLSRIILVLWSVTSGTVVAIALLDLTWPSQGSCSNAPAFECVNGTTTYQKRRHGDSGTGSFFPSLMSLKLSSFHSPSRNTKGPISAFLKLCQRPADS</sequence>
<organism evidence="2 3">
    <name type="scientific">Aspergillus cavernicola</name>
    <dbReference type="NCBI Taxonomy" id="176166"/>
    <lineage>
        <taxon>Eukaryota</taxon>
        <taxon>Fungi</taxon>
        <taxon>Dikarya</taxon>
        <taxon>Ascomycota</taxon>
        <taxon>Pezizomycotina</taxon>
        <taxon>Eurotiomycetes</taxon>
        <taxon>Eurotiomycetidae</taxon>
        <taxon>Eurotiales</taxon>
        <taxon>Aspergillaceae</taxon>
        <taxon>Aspergillus</taxon>
        <taxon>Aspergillus subgen. Nidulantes</taxon>
    </lineage>
</organism>
<proteinExistence type="predicted"/>
<keyword evidence="1" id="KW-0812">Transmembrane</keyword>
<reference evidence="2 3" key="1">
    <citation type="submission" date="2024-07" db="EMBL/GenBank/DDBJ databases">
        <title>Section-level genome sequencing and comparative genomics of Aspergillus sections Usti and Cavernicolus.</title>
        <authorList>
            <consortium name="Lawrence Berkeley National Laboratory"/>
            <person name="Nybo J.L."/>
            <person name="Vesth T.C."/>
            <person name="Theobald S."/>
            <person name="Frisvad J.C."/>
            <person name="Larsen T.O."/>
            <person name="Kjaerboelling I."/>
            <person name="Rothschild-Mancinelli K."/>
            <person name="Lyhne E.K."/>
            <person name="Kogle M.E."/>
            <person name="Barry K."/>
            <person name="Clum A."/>
            <person name="Na H."/>
            <person name="Ledsgaard L."/>
            <person name="Lin J."/>
            <person name="Lipzen A."/>
            <person name="Kuo A."/>
            <person name="Riley R."/>
            <person name="Mondo S."/>
            <person name="LaButti K."/>
            <person name="Haridas S."/>
            <person name="Pangalinan J."/>
            <person name="Salamov A.A."/>
            <person name="Simmons B.A."/>
            <person name="Magnuson J.K."/>
            <person name="Chen J."/>
            <person name="Drula E."/>
            <person name="Henrissat B."/>
            <person name="Wiebenga A."/>
            <person name="Lubbers R.J."/>
            <person name="Gomes A.C."/>
            <person name="Makela M.R."/>
            <person name="Stajich J."/>
            <person name="Grigoriev I.V."/>
            <person name="Mortensen U.H."/>
            <person name="De vries R.P."/>
            <person name="Baker S.E."/>
            <person name="Andersen M.R."/>
        </authorList>
    </citation>
    <scope>NUCLEOTIDE SEQUENCE [LARGE SCALE GENOMIC DNA]</scope>
    <source>
        <strain evidence="2 3">CBS 600.67</strain>
    </source>
</reference>
<keyword evidence="3" id="KW-1185">Reference proteome</keyword>
<evidence type="ECO:0000256" key="1">
    <source>
        <dbReference type="SAM" id="Phobius"/>
    </source>
</evidence>
<comment type="caution">
    <text evidence="2">The sequence shown here is derived from an EMBL/GenBank/DDBJ whole genome shotgun (WGS) entry which is preliminary data.</text>
</comment>
<keyword evidence="1" id="KW-0472">Membrane</keyword>
<dbReference type="Proteomes" id="UP001610335">
    <property type="component" value="Unassembled WGS sequence"/>
</dbReference>
<feature type="transmembrane region" description="Helical" evidence="1">
    <location>
        <begin position="12"/>
        <end position="34"/>
    </location>
</feature>
<keyword evidence="1" id="KW-1133">Transmembrane helix</keyword>
<name>A0ABR4IN20_9EURO</name>
<gene>
    <name evidence="2" type="ORF">BDW59DRAFT_41741</name>
</gene>